<dbReference type="Proteomes" id="UP000054481">
    <property type="component" value="Unassembled WGS sequence"/>
</dbReference>
<dbReference type="EMBL" id="KQ030521">
    <property type="protein sequence ID" value="KJZ74901.1"/>
    <property type="molecule type" value="Genomic_DNA"/>
</dbReference>
<keyword evidence="2" id="KW-1185">Reference proteome</keyword>
<dbReference type="OrthoDB" id="410701at2759"/>
<dbReference type="SUPFAM" id="SSF52096">
    <property type="entry name" value="ClpP/crotonase"/>
    <property type="match status" value="1"/>
</dbReference>
<dbReference type="InterPro" id="IPR001753">
    <property type="entry name" value="Enoyl-CoA_hydra/iso"/>
</dbReference>
<sequence>MSPAHTEVGTAGYTTLQTSRTGAILTVTINNKASNVNLLSKRVFFELDQLVTYLPNDTSTKVVLFESKNPTFFAAHVDLIQRPEDDNLNVDAHFATNVLFNITGLPQATIAVIDGPARGIGSEFVFACDMRFASKNAIFGNFEVALGNIPGAGGASYMPQLIGRGRAFEYLLSGKDIDAFTAETYGWVNKAFSSSSDLYKYANELAARIALFPAAALVSIKASVNSITRPTRDQVESDAREYVRLSQTPERHQFLKKFLALTNNGTDVAVELDLGEEVVKLYH</sequence>
<accession>A0A0F7ZK21</accession>
<dbReference type="CDD" id="cd06558">
    <property type="entry name" value="crotonase-like"/>
    <property type="match status" value="1"/>
</dbReference>
<protein>
    <recommendedName>
        <fullName evidence="3">Enoyl-CoA hydratase</fullName>
    </recommendedName>
</protein>
<evidence type="ECO:0000313" key="2">
    <source>
        <dbReference type="Proteomes" id="UP000054481"/>
    </source>
</evidence>
<gene>
    <name evidence="1" type="ORF">HIM_05632</name>
</gene>
<reference evidence="1 2" key="1">
    <citation type="journal article" date="2014" name="Genome Biol. Evol.">
        <title>Comparative genomics and transcriptomics analyses reveal divergent lifestyle features of nematode endoparasitic fungus Hirsutella minnesotensis.</title>
        <authorList>
            <person name="Lai Y."/>
            <person name="Liu K."/>
            <person name="Zhang X."/>
            <person name="Zhang X."/>
            <person name="Li K."/>
            <person name="Wang N."/>
            <person name="Shu C."/>
            <person name="Wu Y."/>
            <person name="Wang C."/>
            <person name="Bushley K.E."/>
            <person name="Xiang M."/>
            <person name="Liu X."/>
        </authorList>
    </citation>
    <scope>NUCLEOTIDE SEQUENCE [LARGE SCALE GENOMIC DNA]</scope>
    <source>
        <strain evidence="1 2">3608</strain>
    </source>
</reference>
<dbReference type="GO" id="GO:0003824">
    <property type="term" value="F:catalytic activity"/>
    <property type="evidence" value="ECO:0007669"/>
    <property type="project" value="UniProtKB-ARBA"/>
</dbReference>
<organism evidence="1 2">
    <name type="scientific">Hirsutella minnesotensis 3608</name>
    <dbReference type="NCBI Taxonomy" id="1043627"/>
    <lineage>
        <taxon>Eukaryota</taxon>
        <taxon>Fungi</taxon>
        <taxon>Dikarya</taxon>
        <taxon>Ascomycota</taxon>
        <taxon>Pezizomycotina</taxon>
        <taxon>Sordariomycetes</taxon>
        <taxon>Hypocreomycetidae</taxon>
        <taxon>Hypocreales</taxon>
        <taxon>Ophiocordycipitaceae</taxon>
        <taxon>Hirsutella</taxon>
    </lineage>
</organism>
<dbReference type="AlphaFoldDB" id="A0A0F7ZK21"/>
<evidence type="ECO:0000313" key="1">
    <source>
        <dbReference type="EMBL" id="KJZ74901.1"/>
    </source>
</evidence>
<dbReference type="Gene3D" id="3.90.226.10">
    <property type="entry name" value="2-enoyl-CoA Hydratase, Chain A, domain 1"/>
    <property type="match status" value="1"/>
</dbReference>
<dbReference type="GO" id="GO:0006635">
    <property type="term" value="P:fatty acid beta-oxidation"/>
    <property type="evidence" value="ECO:0007669"/>
    <property type="project" value="TreeGrafter"/>
</dbReference>
<dbReference type="PANTHER" id="PTHR11941:SF54">
    <property type="entry name" value="ENOYL-COA HYDRATASE, MITOCHONDRIAL"/>
    <property type="match status" value="1"/>
</dbReference>
<dbReference type="InterPro" id="IPR029045">
    <property type="entry name" value="ClpP/crotonase-like_dom_sf"/>
</dbReference>
<proteinExistence type="predicted"/>
<dbReference type="Pfam" id="PF00378">
    <property type="entry name" value="ECH_1"/>
    <property type="match status" value="1"/>
</dbReference>
<dbReference type="PANTHER" id="PTHR11941">
    <property type="entry name" value="ENOYL-COA HYDRATASE-RELATED"/>
    <property type="match status" value="1"/>
</dbReference>
<name>A0A0F7ZK21_9HYPO</name>
<evidence type="ECO:0008006" key="3">
    <source>
        <dbReference type="Google" id="ProtNLM"/>
    </source>
</evidence>